<dbReference type="EMBL" id="JNHM01000148">
    <property type="protein sequence ID" value="KDS45130.1"/>
    <property type="molecule type" value="Genomic_DNA"/>
</dbReference>
<dbReference type="InterPro" id="IPR016024">
    <property type="entry name" value="ARM-type_fold"/>
</dbReference>
<sequence length="238" mass="28302">MDEYRINGLTIKENLLQLAENGNKKFTESLHPGIENVLGIRIPALRRLGAQIAKDDWESYLQTADTYYMEERMLQGMVISNLKMKDTQAYLSLVARFIAIINSWSVCDTFDFYGKQRFVDKNKKRVWLFLEDRMKSDKEYEIRFGVVMAMAHYIDEEYIDNVLQWMDRISHEGYYVKMAVAWALSVCYVKFPQKTMNYLKENHLDDFTYNKALQKIIESYRVSTEDKEIIRSMKRKNK</sequence>
<evidence type="ECO:0000313" key="2">
    <source>
        <dbReference type="Proteomes" id="UP000027661"/>
    </source>
</evidence>
<dbReference type="PANTHER" id="PTHR34070">
    <property type="entry name" value="ARMADILLO-TYPE FOLD"/>
    <property type="match status" value="1"/>
</dbReference>
<reference evidence="1 2" key="1">
    <citation type="submission" date="2014-04" db="EMBL/GenBank/DDBJ databases">
        <authorList>
            <person name="Sears C."/>
            <person name="Carroll K."/>
            <person name="Sack B.R."/>
            <person name="Qadri F."/>
            <person name="Myers L.L."/>
            <person name="Chung G.-T."/>
            <person name="Escheverria P."/>
            <person name="Fraser C.M."/>
            <person name="Sadzewicz L."/>
            <person name="Shefchek K.A."/>
            <person name="Tallon L."/>
            <person name="Das S.P."/>
            <person name="Daugherty S."/>
            <person name="Mongodin E.F."/>
        </authorList>
    </citation>
    <scope>NUCLEOTIDE SEQUENCE [LARGE SCALE GENOMIC DNA]</scope>
    <source>
        <strain evidence="1 2">3975 RP4</strain>
    </source>
</reference>
<dbReference type="RefSeq" id="WP_016270357.1">
    <property type="nucleotide sequence ID" value="NZ_JNHM01000148.1"/>
</dbReference>
<dbReference type="Proteomes" id="UP000027661">
    <property type="component" value="Unassembled WGS sequence"/>
</dbReference>
<dbReference type="Gene3D" id="1.25.10.90">
    <property type="match status" value="1"/>
</dbReference>
<dbReference type="SUPFAM" id="SSF48371">
    <property type="entry name" value="ARM repeat"/>
    <property type="match status" value="1"/>
</dbReference>
<evidence type="ECO:0000313" key="1">
    <source>
        <dbReference type="EMBL" id="KDS45130.1"/>
    </source>
</evidence>
<proteinExistence type="predicted"/>
<comment type="caution">
    <text evidence="1">The sequence shown here is derived from an EMBL/GenBank/DDBJ whole genome shotgun (WGS) entry which is preliminary data.</text>
</comment>
<gene>
    <name evidence="1" type="ORF">M099_4128</name>
</gene>
<organism evidence="1 2">
    <name type="scientific">Phocaeicola vulgatus str. 3975 RP4</name>
    <dbReference type="NCBI Taxonomy" id="1339352"/>
    <lineage>
        <taxon>Bacteria</taxon>
        <taxon>Pseudomonadati</taxon>
        <taxon>Bacteroidota</taxon>
        <taxon>Bacteroidia</taxon>
        <taxon>Bacteroidales</taxon>
        <taxon>Bacteroidaceae</taxon>
        <taxon>Phocaeicola</taxon>
    </lineage>
</organism>
<protein>
    <submittedName>
        <fullName evidence="1">DNA alkylation repair enzyme family protein</fullName>
    </submittedName>
</protein>
<dbReference type="PANTHER" id="PTHR34070:SF1">
    <property type="entry name" value="DNA ALKYLATION REPAIR PROTEIN"/>
    <property type="match status" value="1"/>
</dbReference>
<dbReference type="Pfam" id="PF08713">
    <property type="entry name" value="DNA_alkylation"/>
    <property type="match status" value="1"/>
</dbReference>
<dbReference type="InterPro" id="IPR014825">
    <property type="entry name" value="DNA_alkylation"/>
</dbReference>
<dbReference type="AlphaFoldDB" id="A0A069S449"/>
<name>A0A069S449_PHOVU</name>
<dbReference type="CDD" id="cd06561">
    <property type="entry name" value="AlkD_like"/>
    <property type="match status" value="1"/>
</dbReference>
<accession>A0A069S449</accession>
<dbReference type="PATRIC" id="fig|1339352.3.peg.3874"/>